<dbReference type="EMBL" id="LVYV01000034">
    <property type="protein sequence ID" value="KZD22067.1"/>
    <property type="molecule type" value="Genomic_DNA"/>
</dbReference>
<dbReference type="AlphaFoldDB" id="A0A163YED4"/>
<proteinExistence type="predicted"/>
<accession>A0A163YED4</accession>
<evidence type="ECO:0000313" key="3">
    <source>
        <dbReference type="EMBL" id="KZD22067.1"/>
    </source>
</evidence>
<dbReference type="Gene3D" id="1.10.238.10">
    <property type="entry name" value="EF-hand"/>
    <property type="match status" value="1"/>
</dbReference>
<feature type="region of interest" description="Disordered" evidence="1">
    <location>
        <begin position="150"/>
        <end position="190"/>
    </location>
</feature>
<dbReference type="SUPFAM" id="SSF47473">
    <property type="entry name" value="EF-hand"/>
    <property type="match status" value="1"/>
</dbReference>
<evidence type="ECO:0000313" key="4">
    <source>
        <dbReference type="Proteomes" id="UP000076574"/>
    </source>
</evidence>
<dbReference type="PROSITE" id="PS00018">
    <property type="entry name" value="EF_HAND_1"/>
    <property type="match status" value="1"/>
</dbReference>
<dbReference type="RefSeq" id="WP_068736317.1">
    <property type="nucleotide sequence ID" value="NZ_LVYV01000034.1"/>
</dbReference>
<reference evidence="3 4" key="1">
    <citation type="submission" date="2016-03" db="EMBL/GenBank/DDBJ databases">
        <title>Microsymbionts genomes from the relict species Vavilovia formosa (Stev.) Fed.</title>
        <authorList>
            <person name="Kopat V."/>
            <person name="Chirak E."/>
            <person name="Kimeklis A."/>
            <person name="Andronov E."/>
        </authorList>
    </citation>
    <scope>NUCLEOTIDE SEQUENCE [LARGE SCALE GENOMIC DNA]</scope>
    <source>
        <strain evidence="3 4">Vaf07</strain>
    </source>
</reference>
<evidence type="ECO:0000259" key="2">
    <source>
        <dbReference type="PROSITE" id="PS50222"/>
    </source>
</evidence>
<dbReference type="Pfam" id="PF13499">
    <property type="entry name" value="EF-hand_7"/>
    <property type="match status" value="1"/>
</dbReference>
<protein>
    <recommendedName>
        <fullName evidence="2">EF-hand domain-containing protein</fullName>
    </recommendedName>
</protein>
<dbReference type="STRING" id="943830.A4A58_12445"/>
<dbReference type="InterPro" id="IPR018247">
    <property type="entry name" value="EF_Hand_1_Ca_BS"/>
</dbReference>
<dbReference type="PROSITE" id="PS50222">
    <property type="entry name" value="EF_HAND_2"/>
    <property type="match status" value="1"/>
</dbReference>
<organism evidence="3 4">
    <name type="scientific">Tardiphaga robiniae</name>
    <dbReference type="NCBI Taxonomy" id="943830"/>
    <lineage>
        <taxon>Bacteria</taxon>
        <taxon>Pseudomonadati</taxon>
        <taxon>Pseudomonadota</taxon>
        <taxon>Alphaproteobacteria</taxon>
        <taxon>Hyphomicrobiales</taxon>
        <taxon>Nitrobacteraceae</taxon>
        <taxon>Tardiphaga</taxon>
    </lineage>
</organism>
<feature type="compositionally biased region" description="Low complexity" evidence="1">
    <location>
        <begin position="178"/>
        <end position="190"/>
    </location>
</feature>
<dbReference type="OrthoDB" id="8265789at2"/>
<dbReference type="InterPro" id="IPR002048">
    <property type="entry name" value="EF_hand_dom"/>
</dbReference>
<dbReference type="SMART" id="SM00054">
    <property type="entry name" value="EFh"/>
    <property type="match status" value="2"/>
</dbReference>
<feature type="domain" description="EF-hand" evidence="2">
    <location>
        <begin position="125"/>
        <end position="160"/>
    </location>
</feature>
<feature type="compositionally biased region" description="Gly residues" evidence="1">
    <location>
        <begin position="162"/>
        <end position="177"/>
    </location>
</feature>
<gene>
    <name evidence="3" type="ORF">A4A58_12445</name>
</gene>
<comment type="caution">
    <text evidence="3">The sequence shown here is derived from an EMBL/GenBank/DDBJ whole genome shotgun (WGS) entry which is preliminary data.</text>
</comment>
<evidence type="ECO:0000256" key="1">
    <source>
        <dbReference type="SAM" id="MobiDB-lite"/>
    </source>
</evidence>
<dbReference type="InterPro" id="IPR011992">
    <property type="entry name" value="EF-hand-dom_pair"/>
</dbReference>
<sequence length="249" mass="24094">MLPALAAATTAIDALQALTKSKSKAATTTTGVTQKSASPFDVASTSTASATSSTATSATSSTNSSYKLAPGTMSTLLDAQSQPATAASSAKRSEALSRLMGLLDSDGSGGISKAEFEKKLGAGGTNTANADKVFAELDKNGDGSVNIDELSPALNGGKAHHAGGGGGMGGGSGGGSDTAGSTTTTTVNADGSTTTSIAYADGSTVSSTTAVPASSTSSTASSSYNAIEKMIARQAQQISNAKSTLAISA</sequence>
<dbReference type="Proteomes" id="UP000076574">
    <property type="component" value="Unassembled WGS sequence"/>
</dbReference>
<name>A0A163YED4_9BRAD</name>
<feature type="region of interest" description="Disordered" evidence="1">
    <location>
        <begin position="23"/>
        <end position="65"/>
    </location>
</feature>
<dbReference type="GO" id="GO:0005509">
    <property type="term" value="F:calcium ion binding"/>
    <property type="evidence" value="ECO:0007669"/>
    <property type="project" value="InterPro"/>
</dbReference>
<dbReference type="CDD" id="cd00051">
    <property type="entry name" value="EFh"/>
    <property type="match status" value="1"/>
</dbReference>
<keyword evidence="4" id="KW-1185">Reference proteome</keyword>